<reference evidence="2 3" key="1">
    <citation type="submission" date="2015-12" db="EMBL/GenBank/DDBJ databases">
        <title>Draft genome sequence of Streptomyces silvensis ATCC 53525, a producer of novel hormone antagonists.</title>
        <authorList>
            <person name="Johnston C.W."/>
            <person name="Li Y."/>
            <person name="Magarvey N.A."/>
        </authorList>
    </citation>
    <scope>NUCLEOTIDE SEQUENCE [LARGE SCALE GENOMIC DNA]</scope>
    <source>
        <strain evidence="2 3">ATCC 53525</strain>
    </source>
</reference>
<evidence type="ECO:0000313" key="2">
    <source>
        <dbReference type="EMBL" id="KUF16589.1"/>
    </source>
</evidence>
<feature type="transmembrane region" description="Helical" evidence="1">
    <location>
        <begin position="40"/>
        <end position="58"/>
    </location>
</feature>
<proteinExistence type="predicted"/>
<dbReference type="RefSeq" id="WP_058849405.1">
    <property type="nucleotide sequence ID" value="NZ_LOCL01000038.1"/>
</dbReference>
<protein>
    <submittedName>
        <fullName evidence="2">Uncharacterized protein</fullName>
    </submittedName>
</protein>
<feature type="transmembrane region" description="Helical" evidence="1">
    <location>
        <begin position="12"/>
        <end position="34"/>
    </location>
</feature>
<keyword evidence="1" id="KW-1133">Transmembrane helix</keyword>
<gene>
    <name evidence="2" type="ORF">AT728_12525</name>
</gene>
<keyword evidence="1" id="KW-0812">Transmembrane</keyword>
<evidence type="ECO:0000313" key="3">
    <source>
        <dbReference type="Proteomes" id="UP000054804"/>
    </source>
</evidence>
<evidence type="ECO:0000256" key="1">
    <source>
        <dbReference type="SAM" id="Phobius"/>
    </source>
</evidence>
<organism evidence="2 3">
    <name type="scientific">Streptomyces silvensis</name>
    <dbReference type="NCBI Taxonomy" id="1765722"/>
    <lineage>
        <taxon>Bacteria</taxon>
        <taxon>Bacillati</taxon>
        <taxon>Actinomycetota</taxon>
        <taxon>Actinomycetes</taxon>
        <taxon>Kitasatosporales</taxon>
        <taxon>Streptomycetaceae</taxon>
        <taxon>Streptomyces</taxon>
    </lineage>
</organism>
<dbReference type="EMBL" id="LOCL01000038">
    <property type="protein sequence ID" value="KUF16589.1"/>
    <property type="molecule type" value="Genomic_DNA"/>
</dbReference>
<name>A0A0W7X152_9ACTN</name>
<keyword evidence="3" id="KW-1185">Reference proteome</keyword>
<dbReference type="Proteomes" id="UP000054804">
    <property type="component" value="Unassembled WGS sequence"/>
</dbReference>
<accession>A0A0W7X152</accession>
<dbReference type="AlphaFoldDB" id="A0A0W7X152"/>
<keyword evidence="1" id="KW-0472">Membrane</keyword>
<sequence>MPDDYFGRRKTSSLLFTLATVLLVCGAGVGLALTFAGKPAGLGLVALFAAIWGVGYLARRKVTGGEL</sequence>
<comment type="caution">
    <text evidence="2">The sequence shown here is derived from an EMBL/GenBank/DDBJ whole genome shotgun (WGS) entry which is preliminary data.</text>
</comment>